<dbReference type="GO" id="GO:0004788">
    <property type="term" value="F:thiamine diphosphokinase activity"/>
    <property type="evidence" value="ECO:0007669"/>
    <property type="project" value="UniProtKB-EC"/>
</dbReference>
<keyword evidence="4" id="KW-0067">ATP-binding</keyword>
<protein>
    <recommendedName>
        <fullName evidence="5">Thiamine diphosphokinase</fullName>
        <ecNumber evidence="5">2.7.6.2</ecNumber>
    </recommendedName>
</protein>
<feature type="domain" description="Thiamin pyrophosphokinase thiamin-binding" evidence="6">
    <location>
        <begin position="146"/>
        <end position="205"/>
    </location>
</feature>
<keyword evidence="8" id="KW-1185">Reference proteome</keyword>
<dbReference type="SMART" id="SM00983">
    <property type="entry name" value="TPK_B1_binding"/>
    <property type="match status" value="1"/>
</dbReference>
<dbReference type="InterPro" id="IPR006282">
    <property type="entry name" value="Thi_PPkinase"/>
</dbReference>
<dbReference type="InterPro" id="IPR053149">
    <property type="entry name" value="TPK"/>
</dbReference>
<dbReference type="SUPFAM" id="SSF63999">
    <property type="entry name" value="Thiamin pyrophosphokinase, catalytic domain"/>
    <property type="match status" value="1"/>
</dbReference>
<dbReference type="Gene3D" id="3.40.50.10240">
    <property type="entry name" value="Thiamin pyrophosphokinase, catalytic domain"/>
    <property type="match status" value="1"/>
</dbReference>
<keyword evidence="1 7" id="KW-0808">Transferase</keyword>
<dbReference type="CDD" id="cd07995">
    <property type="entry name" value="TPK"/>
    <property type="match status" value="1"/>
</dbReference>
<evidence type="ECO:0000259" key="6">
    <source>
        <dbReference type="SMART" id="SM00983"/>
    </source>
</evidence>
<evidence type="ECO:0000256" key="1">
    <source>
        <dbReference type="ARBA" id="ARBA00022679"/>
    </source>
</evidence>
<evidence type="ECO:0000256" key="2">
    <source>
        <dbReference type="ARBA" id="ARBA00022741"/>
    </source>
</evidence>
<comment type="caution">
    <text evidence="7">The sequence shown here is derived from an EMBL/GenBank/DDBJ whole genome shotgun (WGS) entry which is preliminary data.</text>
</comment>
<dbReference type="InterPro" id="IPR007373">
    <property type="entry name" value="Thiamin_PyroPKinase_B1-bd"/>
</dbReference>
<dbReference type="InterPro" id="IPR036759">
    <property type="entry name" value="TPK_catalytic_sf"/>
</dbReference>
<dbReference type="InterPro" id="IPR007371">
    <property type="entry name" value="TPK_catalytic"/>
</dbReference>
<reference evidence="7 8" key="1">
    <citation type="submission" date="2020-08" db="EMBL/GenBank/DDBJ databases">
        <title>A Genomic Blueprint of the Chicken Gut Microbiome.</title>
        <authorList>
            <person name="Gilroy R."/>
            <person name="Ravi A."/>
            <person name="Getino M."/>
            <person name="Pursley I."/>
            <person name="Horton D.L."/>
            <person name="Alikhan N.-F."/>
            <person name="Baker D."/>
            <person name="Gharbi K."/>
            <person name="Hall N."/>
            <person name="Watson M."/>
            <person name="Adriaenssens E.M."/>
            <person name="Foster-Nyarko E."/>
            <person name="Jarju S."/>
            <person name="Secka A."/>
            <person name="Antonio M."/>
            <person name="Oren A."/>
            <person name="Chaudhuri R."/>
            <person name="La Ragione R.M."/>
            <person name="Hildebrand F."/>
            <person name="Pallen M.J."/>
        </authorList>
    </citation>
    <scope>NUCLEOTIDE SEQUENCE [LARGE SCALE GENOMIC DNA]</scope>
    <source>
        <strain evidence="7 8">Sa3CVN1</strain>
    </source>
</reference>
<evidence type="ECO:0000313" key="8">
    <source>
        <dbReference type="Proteomes" id="UP000627781"/>
    </source>
</evidence>
<dbReference type="EC" id="2.7.6.2" evidence="5"/>
<gene>
    <name evidence="7" type="ORF">H9661_03445</name>
</gene>
<dbReference type="RefSeq" id="WP_191767728.1">
    <property type="nucleotide sequence ID" value="NZ_JACSRA010000004.1"/>
</dbReference>
<name>A0ABR8PQF5_9CLOT</name>
<evidence type="ECO:0000256" key="3">
    <source>
        <dbReference type="ARBA" id="ARBA00022777"/>
    </source>
</evidence>
<keyword evidence="3" id="KW-0418">Kinase</keyword>
<proteinExistence type="predicted"/>
<accession>A0ABR8PQF5</accession>
<evidence type="ECO:0000256" key="5">
    <source>
        <dbReference type="NCBIfam" id="TIGR01378"/>
    </source>
</evidence>
<evidence type="ECO:0000256" key="4">
    <source>
        <dbReference type="ARBA" id="ARBA00022840"/>
    </source>
</evidence>
<dbReference type="EMBL" id="JACSRA010000004">
    <property type="protein sequence ID" value="MBD7910406.1"/>
    <property type="molecule type" value="Genomic_DNA"/>
</dbReference>
<dbReference type="PANTHER" id="PTHR41299:SF1">
    <property type="entry name" value="THIAMINE PYROPHOSPHOKINASE"/>
    <property type="match status" value="1"/>
</dbReference>
<evidence type="ECO:0000313" key="7">
    <source>
        <dbReference type="EMBL" id="MBD7910406.1"/>
    </source>
</evidence>
<dbReference type="Pfam" id="PF04265">
    <property type="entry name" value="TPK_B1_binding"/>
    <property type="match status" value="1"/>
</dbReference>
<dbReference type="Pfam" id="PF04263">
    <property type="entry name" value="TPK_catalytic"/>
    <property type="match status" value="1"/>
</dbReference>
<sequence length="211" mass="23568">MRAIVVSGGYKPSKELLFSYLKEEDIIIGVDKGCNCLYDYGIKPDIILGDFDSAKKEVIESFKIGGSKVLTFNPEKDYTDTDLGYEKAKEEGADEILLFGATGSRVDHMLGNVGILLKALREKIKVEIIDDCNRIFLIDKETSIKGSYGDTISFHALSDTVKNVNIRDAKYKLTNYDITLLEPRAICNEFLNSDIKISFDSGIIMVIFPLD</sequence>
<dbReference type="NCBIfam" id="TIGR01378">
    <property type="entry name" value="thi_PPkinase"/>
    <property type="match status" value="1"/>
</dbReference>
<dbReference type="Proteomes" id="UP000627781">
    <property type="component" value="Unassembled WGS sequence"/>
</dbReference>
<dbReference type="PANTHER" id="PTHR41299">
    <property type="entry name" value="THIAMINE PYROPHOSPHOKINASE"/>
    <property type="match status" value="1"/>
</dbReference>
<organism evidence="7 8">
    <name type="scientific">Clostridium cibarium</name>
    <dbReference type="NCBI Taxonomy" id="2762247"/>
    <lineage>
        <taxon>Bacteria</taxon>
        <taxon>Bacillati</taxon>
        <taxon>Bacillota</taxon>
        <taxon>Clostridia</taxon>
        <taxon>Eubacteriales</taxon>
        <taxon>Clostridiaceae</taxon>
        <taxon>Clostridium</taxon>
    </lineage>
</organism>
<keyword evidence="2" id="KW-0547">Nucleotide-binding</keyword>